<evidence type="ECO:0000313" key="2">
    <source>
        <dbReference type="Proteomes" id="UP000656548"/>
    </source>
</evidence>
<proteinExistence type="predicted"/>
<organism evidence="1 2">
    <name type="scientific">Amycolatopsis roodepoortensis</name>
    <dbReference type="NCBI Taxonomy" id="700274"/>
    <lineage>
        <taxon>Bacteria</taxon>
        <taxon>Bacillati</taxon>
        <taxon>Actinomycetota</taxon>
        <taxon>Actinomycetes</taxon>
        <taxon>Pseudonocardiales</taxon>
        <taxon>Pseudonocardiaceae</taxon>
        <taxon>Amycolatopsis</taxon>
    </lineage>
</organism>
<protein>
    <submittedName>
        <fullName evidence="1">Uncharacterized protein</fullName>
    </submittedName>
</protein>
<sequence>MADVGAAVRKLLEQRNLFLKTEHDGREKIVYVCVDDGASGGLPVGHAIGTAGGVWLAYARVPQGNYYGNAQVAVGLPTCDAAVRAVLDHARYADILRSVERSSGRAARTYTAVVDPGHAEWLATLEEPKGITQLGKGKVRFTEAAVAYLRNPPPPLSLFVEVKGDHLILDYMTYDLTPDR</sequence>
<gene>
    <name evidence="1" type="ORF">H4W30_006156</name>
</gene>
<dbReference type="Proteomes" id="UP000656548">
    <property type="component" value="Unassembled WGS sequence"/>
</dbReference>
<reference evidence="1 2" key="1">
    <citation type="submission" date="2020-10" db="EMBL/GenBank/DDBJ databases">
        <title>Sequencing the genomes of 1000 actinobacteria strains.</title>
        <authorList>
            <person name="Klenk H.-P."/>
        </authorList>
    </citation>
    <scope>NUCLEOTIDE SEQUENCE [LARGE SCALE GENOMIC DNA]</scope>
    <source>
        <strain evidence="1 2">DSM 46661</strain>
    </source>
</reference>
<name>A0ABR9LEJ1_9PSEU</name>
<dbReference type="RefSeq" id="WP_192745917.1">
    <property type="nucleotide sequence ID" value="NZ_JADBEJ010000005.1"/>
</dbReference>
<comment type="caution">
    <text evidence="1">The sequence shown here is derived from an EMBL/GenBank/DDBJ whole genome shotgun (WGS) entry which is preliminary data.</text>
</comment>
<keyword evidence="2" id="KW-1185">Reference proteome</keyword>
<dbReference type="EMBL" id="JADBEJ010000005">
    <property type="protein sequence ID" value="MBE1579096.1"/>
    <property type="molecule type" value="Genomic_DNA"/>
</dbReference>
<evidence type="ECO:0000313" key="1">
    <source>
        <dbReference type="EMBL" id="MBE1579096.1"/>
    </source>
</evidence>
<accession>A0ABR9LEJ1</accession>